<evidence type="ECO:0000313" key="1">
    <source>
        <dbReference type="EMBL" id="GAA0226916.1"/>
    </source>
</evidence>
<proteinExistence type="predicted"/>
<name>A0ABN0TPN6_9ACTN</name>
<sequence length="300" mass="32973">MGADTVAVTAGRTDWATFRWSDRPDVWADQVTERISDPFAEVVRTVGNGRRTVAVVDVLAERLLQQNPSLAAADAWGERSNLRPSTAALVSGEAGDRLVTMVEYLLSNYSIDGINLTELDFYEFGYSEPDLDSYRSATGASDWPRRRDGSVNIDDPSIGTWRSGQVAAVVSRVAEVTRRHNAQLLVDVRLSWSDLSRRGREFGQDYGTLLTVADKLVLWYLPGLPGHPENVDRLFGMLAGHDRSRYVLSVGLWSDTEASVPDRLVGSVRAAEAAGLGGTWITPFGLLDENMLAAVREAWT</sequence>
<protein>
    <recommendedName>
        <fullName evidence="3">Glycosyl hydrolase-like 10 domain-containing protein</fullName>
    </recommendedName>
</protein>
<comment type="caution">
    <text evidence="1">The sequence shown here is derived from an EMBL/GenBank/DDBJ whole genome shotgun (WGS) entry which is preliminary data.</text>
</comment>
<reference evidence="1 2" key="1">
    <citation type="journal article" date="2019" name="Int. J. Syst. Evol. Microbiol.">
        <title>The Global Catalogue of Microorganisms (GCM) 10K type strain sequencing project: providing services to taxonomists for standard genome sequencing and annotation.</title>
        <authorList>
            <consortium name="The Broad Institute Genomics Platform"/>
            <consortium name="The Broad Institute Genome Sequencing Center for Infectious Disease"/>
            <person name="Wu L."/>
            <person name="Ma J."/>
        </authorList>
    </citation>
    <scope>NUCLEOTIDE SEQUENCE [LARGE SCALE GENOMIC DNA]</scope>
    <source>
        <strain evidence="1 2">JCM 10425</strain>
    </source>
</reference>
<dbReference type="Gene3D" id="3.20.20.80">
    <property type="entry name" value="Glycosidases"/>
    <property type="match status" value="1"/>
</dbReference>
<evidence type="ECO:0000313" key="2">
    <source>
        <dbReference type="Proteomes" id="UP001500967"/>
    </source>
</evidence>
<organism evidence="1 2">
    <name type="scientific">Cryptosporangium japonicum</name>
    <dbReference type="NCBI Taxonomy" id="80872"/>
    <lineage>
        <taxon>Bacteria</taxon>
        <taxon>Bacillati</taxon>
        <taxon>Actinomycetota</taxon>
        <taxon>Actinomycetes</taxon>
        <taxon>Cryptosporangiales</taxon>
        <taxon>Cryptosporangiaceae</taxon>
        <taxon>Cryptosporangium</taxon>
    </lineage>
</organism>
<gene>
    <name evidence="1" type="ORF">GCM10009539_10380</name>
</gene>
<accession>A0ABN0TPN6</accession>
<keyword evidence="2" id="KW-1185">Reference proteome</keyword>
<dbReference type="EMBL" id="BAAAGX010000006">
    <property type="protein sequence ID" value="GAA0226916.1"/>
    <property type="molecule type" value="Genomic_DNA"/>
</dbReference>
<dbReference type="Proteomes" id="UP001500967">
    <property type="component" value="Unassembled WGS sequence"/>
</dbReference>
<evidence type="ECO:0008006" key="3">
    <source>
        <dbReference type="Google" id="ProtNLM"/>
    </source>
</evidence>